<feature type="domain" description="FAS1" evidence="3">
    <location>
        <begin position="53"/>
        <end position="207"/>
    </location>
</feature>
<dbReference type="EMBL" id="LVVM01006152">
    <property type="protein sequence ID" value="OJA08867.1"/>
    <property type="molecule type" value="Genomic_DNA"/>
</dbReference>
<dbReference type="OrthoDB" id="5551751at2759"/>
<evidence type="ECO:0000259" key="3">
    <source>
        <dbReference type="PROSITE" id="PS50213"/>
    </source>
</evidence>
<dbReference type="Proteomes" id="UP000183567">
    <property type="component" value="Unassembled WGS sequence"/>
</dbReference>
<dbReference type="InterPro" id="IPR040200">
    <property type="entry name" value="Mug57-like"/>
</dbReference>
<evidence type="ECO:0000256" key="1">
    <source>
        <dbReference type="ARBA" id="ARBA00022729"/>
    </source>
</evidence>
<name>A0A1J8PM30_9AGAM</name>
<dbReference type="InterPro" id="IPR000782">
    <property type="entry name" value="FAS1_domain"/>
</dbReference>
<feature type="signal peptide" evidence="2">
    <location>
        <begin position="1"/>
        <end position="19"/>
    </location>
</feature>
<evidence type="ECO:0000313" key="4">
    <source>
        <dbReference type="EMBL" id="OJA08867.1"/>
    </source>
</evidence>
<dbReference type="PANTHER" id="PTHR28156">
    <property type="entry name" value="FAS1 DOMAIN-CONTAINING PROTEIN YDR262W"/>
    <property type="match status" value="1"/>
</dbReference>
<gene>
    <name evidence="4" type="ORF">AZE42_01743</name>
</gene>
<evidence type="ECO:0000313" key="5">
    <source>
        <dbReference type="Proteomes" id="UP000183567"/>
    </source>
</evidence>
<comment type="caution">
    <text evidence="4">The sequence shown here is derived from an EMBL/GenBank/DDBJ whole genome shotgun (WGS) entry which is preliminary data.</text>
</comment>
<dbReference type="Gene3D" id="2.30.180.10">
    <property type="entry name" value="FAS1 domain"/>
    <property type="match status" value="1"/>
</dbReference>
<feature type="chain" id="PRO_5012159299" description="FAS1 domain-containing protein" evidence="2">
    <location>
        <begin position="20"/>
        <end position="210"/>
    </location>
</feature>
<reference evidence="4 5" key="1">
    <citation type="submission" date="2016-03" db="EMBL/GenBank/DDBJ databases">
        <title>Comparative genomics of the ectomycorrhizal sister species Rhizopogon vinicolor and Rhizopogon vesiculosus (Basidiomycota: Boletales) reveals a divergence of the mating type B locus.</title>
        <authorList>
            <person name="Mujic A.B."/>
            <person name="Kuo A."/>
            <person name="Tritt A."/>
            <person name="Lipzen A."/>
            <person name="Chen C."/>
            <person name="Johnson J."/>
            <person name="Sharma A."/>
            <person name="Barry K."/>
            <person name="Grigoriev I.V."/>
            <person name="Spatafora J.W."/>
        </authorList>
    </citation>
    <scope>NUCLEOTIDE SEQUENCE [LARGE SCALE GENOMIC DNA]</scope>
    <source>
        <strain evidence="4 5">AM-OR11-056</strain>
    </source>
</reference>
<organism evidence="4 5">
    <name type="scientific">Rhizopogon vesiculosus</name>
    <dbReference type="NCBI Taxonomy" id="180088"/>
    <lineage>
        <taxon>Eukaryota</taxon>
        <taxon>Fungi</taxon>
        <taxon>Dikarya</taxon>
        <taxon>Basidiomycota</taxon>
        <taxon>Agaricomycotina</taxon>
        <taxon>Agaricomycetes</taxon>
        <taxon>Agaricomycetidae</taxon>
        <taxon>Boletales</taxon>
        <taxon>Suillineae</taxon>
        <taxon>Rhizopogonaceae</taxon>
        <taxon>Rhizopogon</taxon>
    </lineage>
</organism>
<dbReference type="PROSITE" id="PS50213">
    <property type="entry name" value="FAS1"/>
    <property type="match status" value="1"/>
</dbReference>
<keyword evidence="1 2" id="KW-0732">Signal</keyword>
<keyword evidence="5" id="KW-1185">Reference proteome</keyword>
<sequence length="210" mass="23245">MRLPLLLASVFPFALSVSASFQSQVIIPPMAMSHSSNEESLSASGPSPFTSSQPTLADLLTIETSASIYYSYARETDLSSLFSSESTWFVMLVPTNKAVMALARKPHQGPEHVEPQPEISEQELDERSKRNVERWVSAHIIPSRISLSDAPVTYETLQDEKLVTFNPVPNSKPDLPEWMRVTLEDGVRIIGMKEAQNGVLYLIDGTVIPN</sequence>
<accession>A0A1J8PM30</accession>
<dbReference type="SUPFAM" id="SSF82153">
    <property type="entry name" value="FAS1 domain"/>
    <property type="match status" value="1"/>
</dbReference>
<dbReference type="Pfam" id="PF02469">
    <property type="entry name" value="Fasciclin"/>
    <property type="match status" value="1"/>
</dbReference>
<dbReference type="AlphaFoldDB" id="A0A1J8PM30"/>
<dbReference type="PANTHER" id="PTHR28156:SF1">
    <property type="entry name" value="FAS1 DOMAIN-CONTAINING PROTEIN YDR262W"/>
    <property type="match status" value="1"/>
</dbReference>
<protein>
    <recommendedName>
        <fullName evidence="3">FAS1 domain-containing protein</fullName>
    </recommendedName>
</protein>
<dbReference type="STRING" id="180088.A0A1J8PM30"/>
<dbReference type="InterPro" id="IPR036378">
    <property type="entry name" value="FAS1_dom_sf"/>
</dbReference>
<proteinExistence type="predicted"/>
<evidence type="ECO:0000256" key="2">
    <source>
        <dbReference type="SAM" id="SignalP"/>
    </source>
</evidence>